<organism evidence="2 3">
    <name type="scientific">Phytophthora palmivora</name>
    <dbReference type="NCBI Taxonomy" id="4796"/>
    <lineage>
        <taxon>Eukaryota</taxon>
        <taxon>Sar</taxon>
        <taxon>Stramenopiles</taxon>
        <taxon>Oomycota</taxon>
        <taxon>Peronosporomycetes</taxon>
        <taxon>Peronosporales</taxon>
        <taxon>Peronosporaceae</taxon>
        <taxon>Phytophthora</taxon>
    </lineage>
</organism>
<dbReference type="EMBL" id="NCKW01004187">
    <property type="protein sequence ID" value="POM74975.1"/>
    <property type="molecule type" value="Genomic_DNA"/>
</dbReference>
<comment type="caution">
    <text evidence="2">The sequence shown here is derived from an EMBL/GenBank/DDBJ whole genome shotgun (WGS) entry which is preliminary data.</text>
</comment>
<evidence type="ECO:0000313" key="2">
    <source>
        <dbReference type="EMBL" id="POM74975.1"/>
    </source>
</evidence>
<name>A0A2P4YAY9_9STRA</name>
<dbReference type="AlphaFoldDB" id="A0A2P4YAY9"/>
<proteinExistence type="predicted"/>
<accession>A0A2P4YAY9</accession>
<protein>
    <recommendedName>
        <fullName evidence="1">Reverse transcriptase Ty1/copia-type domain-containing protein</fullName>
    </recommendedName>
</protein>
<dbReference type="InterPro" id="IPR013103">
    <property type="entry name" value="RVT_2"/>
</dbReference>
<evidence type="ECO:0000313" key="3">
    <source>
        <dbReference type="Proteomes" id="UP000237271"/>
    </source>
</evidence>
<dbReference type="OrthoDB" id="122169at2759"/>
<feature type="domain" description="Reverse transcriptase Ty1/copia-type" evidence="1">
    <location>
        <begin position="2"/>
        <end position="79"/>
    </location>
</feature>
<reference evidence="2 3" key="1">
    <citation type="journal article" date="2017" name="Genome Biol. Evol.">
        <title>Phytophthora megakarya and P. palmivora, closely related causal agents of cacao black pod rot, underwent increases in genome sizes and gene numbers by different mechanisms.</title>
        <authorList>
            <person name="Ali S.S."/>
            <person name="Shao J."/>
            <person name="Lary D.J."/>
            <person name="Kronmiller B."/>
            <person name="Shen D."/>
            <person name="Strem M.D."/>
            <person name="Amoako-Attah I."/>
            <person name="Akrofi A.Y."/>
            <person name="Begoude B.A."/>
            <person name="Ten Hoopen G.M."/>
            <person name="Coulibaly K."/>
            <person name="Kebe B.I."/>
            <person name="Melnick R.L."/>
            <person name="Guiltinan M.J."/>
            <person name="Tyler B.M."/>
            <person name="Meinhardt L.W."/>
            <person name="Bailey B.A."/>
        </authorList>
    </citation>
    <scope>NUCLEOTIDE SEQUENCE [LARGE SCALE GENOMIC DNA]</scope>
    <source>
        <strain evidence="3">sbr112.9</strain>
    </source>
</reference>
<evidence type="ECO:0000259" key="1">
    <source>
        <dbReference type="Pfam" id="PF07727"/>
    </source>
</evidence>
<sequence length="112" mass="12500">MYMEVPYGIRDAGNICRLEKAIYGLKQAASPWHKTTHRAVMKIGADECVYVKANEVSFVYICLYVDDMIIAAKTTDEIQRSPTERSSGVCCILQRASGSNGCRRKSTCLTEL</sequence>
<keyword evidence="3" id="KW-1185">Reference proteome</keyword>
<gene>
    <name evidence="2" type="ORF">PHPALM_7979</name>
</gene>
<dbReference type="Pfam" id="PF07727">
    <property type="entry name" value="RVT_2"/>
    <property type="match status" value="1"/>
</dbReference>
<dbReference type="Proteomes" id="UP000237271">
    <property type="component" value="Unassembled WGS sequence"/>
</dbReference>